<protein>
    <submittedName>
        <fullName evidence="2">Uncharacterized protein</fullName>
    </submittedName>
</protein>
<evidence type="ECO:0000313" key="2">
    <source>
        <dbReference type="EMBL" id="GAB96703.1"/>
    </source>
</evidence>
<dbReference type="EMBL" id="BAHD01000045">
    <property type="protein sequence ID" value="GAB96703.1"/>
    <property type="molecule type" value="Genomic_DNA"/>
</dbReference>
<comment type="caution">
    <text evidence="2">The sequence shown here is derived from an EMBL/GenBank/DDBJ whole genome shotgun (WGS) entry which is preliminary data.</text>
</comment>
<evidence type="ECO:0000256" key="1">
    <source>
        <dbReference type="SAM" id="MobiDB-lite"/>
    </source>
</evidence>
<keyword evidence="3" id="KW-1185">Reference proteome</keyword>
<gene>
    <name evidence="2" type="ORF">KILIM_045_00340</name>
</gene>
<organism evidence="2 3">
    <name type="scientific">Kineosphaera limosa NBRC 100340</name>
    <dbReference type="NCBI Taxonomy" id="1184609"/>
    <lineage>
        <taxon>Bacteria</taxon>
        <taxon>Bacillati</taxon>
        <taxon>Actinomycetota</taxon>
        <taxon>Actinomycetes</taxon>
        <taxon>Micrococcales</taxon>
        <taxon>Dermatophilaceae</taxon>
        <taxon>Kineosphaera</taxon>
    </lineage>
</organism>
<sequence>MLASLDFRRSRDASRAIVDDPASLRDLADSVRERGYEQGALEPVADRIDAALHLIDDRAEQLADAATQPMAVQKEAELPPASAARQRLIVAAMHYLTRRPQRRDDDPEGTADTDAVVVVTEVLGSAQADLRPYMPAADEDGAAKSGPQG</sequence>
<name>K6VKF2_9MICO</name>
<dbReference type="Proteomes" id="UP000008366">
    <property type="component" value="Unassembled WGS sequence"/>
</dbReference>
<reference evidence="2 3" key="1">
    <citation type="submission" date="2012-08" db="EMBL/GenBank/DDBJ databases">
        <title>Whole genome shotgun sequence of Kineosphaera limosa NBRC 100340.</title>
        <authorList>
            <person name="Yoshida I."/>
            <person name="Isaki S."/>
            <person name="Hosoyama A."/>
            <person name="Tsuchikane K."/>
            <person name="Katsumata H."/>
            <person name="Ando Y."/>
            <person name="Ohji S."/>
            <person name="Hamada M."/>
            <person name="Tamura T."/>
            <person name="Yamazoe A."/>
            <person name="Yamazaki S."/>
            <person name="Fujita N."/>
        </authorList>
    </citation>
    <scope>NUCLEOTIDE SEQUENCE [LARGE SCALE GENOMIC DNA]</scope>
    <source>
        <strain evidence="2 3">NBRC 100340</strain>
    </source>
</reference>
<feature type="region of interest" description="Disordered" evidence="1">
    <location>
        <begin position="128"/>
        <end position="149"/>
    </location>
</feature>
<dbReference type="AlphaFoldDB" id="K6VKF2"/>
<evidence type="ECO:0000313" key="3">
    <source>
        <dbReference type="Proteomes" id="UP000008366"/>
    </source>
</evidence>
<accession>K6VKF2</accession>
<proteinExistence type="predicted"/>